<comment type="pathway">
    <text evidence="3 18">Phospholipid metabolism; CDP-diacylglycerol biosynthesis; CDP-diacylglycerol from sn-glycerol 3-phosphate: step 3/3.</text>
</comment>
<keyword evidence="11 18" id="KW-0812">Transmembrane</keyword>
<proteinExistence type="inferred from homology"/>
<comment type="catalytic activity">
    <reaction evidence="1 18">
        <text>a 1,2-diacyl-sn-glycero-3-phosphate + CTP + H(+) = a CDP-1,2-diacyl-sn-glycerol + diphosphate</text>
        <dbReference type="Rhea" id="RHEA:16229"/>
        <dbReference type="ChEBI" id="CHEBI:15378"/>
        <dbReference type="ChEBI" id="CHEBI:33019"/>
        <dbReference type="ChEBI" id="CHEBI:37563"/>
        <dbReference type="ChEBI" id="CHEBI:58332"/>
        <dbReference type="ChEBI" id="CHEBI:58608"/>
        <dbReference type="EC" id="2.7.7.41"/>
    </reaction>
</comment>
<evidence type="ECO:0000313" key="21">
    <source>
        <dbReference type="Proteomes" id="UP000185678"/>
    </source>
</evidence>
<dbReference type="GO" id="GO:0016024">
    <property type="term" value="P:CDP-diacylglycerol biosynthetic process"/>
    <property type="evidence" value="ECO:0007669"/>
    <property type="project" value="UniProtKB-UniPathway"/>
</dbReference>
<evidence type="ECO:0000256" key="7">
    <source>
        <dbReference type="ARBA" id="ARBA00019373"/>
    </source>
</evidence>
<keyword evidence="13 19" id="KW-1133">Transmembrane helix</keyword>
<evidence type="ECO:0000256" key="19">
    <source>
        <dbReference type="SAM" id="Phobius"/>
    </source>
</evidence>
<organism evidence="20 21">
    <name type="scientific">Insolitispirillum peregrinum</name>
    <dbReference type="NCBI Taxonomy" id="80876"/>
    <lineage>
        <taxon>Bacteria</taxon>
        <taxon>Pseudomonadati</taxon>
        <taxon>Pseudomonadota</taxon>
        <taxon>Alphaproteobacteria</taxon>
        <taxon>Rhodospirillales</taxon>
        <taxon>Novispirillaceae</taxon>
        <taxon>Insolitispirillum</taxon>
    </lineage>
</organism>
<keyword evidence="14" id="KW-0443">Lipid metabolism</keyword>
<dbReference type="Pfam" id="PF01148">
    <property type="entry name" value="CTP_transf_1"/>
    <property type="match status" value="1"/>
</dbReference>
<evidence type="ECO:0000256" key="6">
    <source>
        <dbReference type="ARBA" id="ARBA00012487"/>
    </source>
</evidence>
<name>A0A1N7NUE3_9PROT</name>
<evidence type="ECO:0000256" key="4">
    <source>
        <dbReference type="ARBA" id="ARBA00005189"/>
    </source>
</evidence>
<feature type="transmembrane region" description="Helical" evidence="19">
    <location>
        <begin position="157"/>
        <end position="177"/>
    </location>
</feature>
<dbReference type="OrthoDB" id="9799199at2"/>
<feature type="transmembrane region" description="Helical" evidence="19">
    <location>
        <begin position="55"/>
        <end position="81"/>
    </location>
</feature>
<comment type="pathway">
    <text evidence="4">Lipid metabolism.</text>
</comment>
<evidence type="ECO:0000256" key="14">
    <source>
        <dbReference type="ARBA" id="ARBA00023098"/>
    </source>
</evidence>
<keyword evidence="16" id="KW-0594">Phospholipid biosynthesis</keyword>
<evidence type="ECO:0000256" key="11">
    <source>
        <dbReference type="ARBA" id="ARBA00022692"/>
    </source>
</evidence>
<evidence type="ECO:0000313" key="20">
    <source>
        <dbReference type="EMBL" id="SIT01930.1"/>
    </source>
</evidence>
<gene>
    <name evidence="20" type="ORF">SAMN05421779_105369</name>
</gene>
<dbReference type="GO" id="GO:0005886">
    <property type="term" value="C:plasma membrane"/>
    <property type="evidence" value="ECO:0007669"/>
    <property type="project" value="UniProtKB-SubCell"/>
</dbReference>
<dbReference type="Proteomes" id="UP000185678">
    <property type="component" value="Unassembled WGS sequence"/>
</dbReference>
<dbReference type="RefSeq" id="WP_076401260.1">
    <property type="nucleotide sequence ID" value="NZ_FTOA01000005.1"/>
</dbReference>
<dbReference type="EC" id="2.7.7.41" evidence="6 18"/>
<evidence type="ECO:0000256" key="8">
    <source>
        <dbReference type="ARBA" id="ARBA00022475"/>
    </source>
</evidence>
<evidence type="ECO:0000256" key="15">
    <source>
        <dbReference type="ARBA" id="ARBA00023136"/>
    </source>
</evidence>
<feature type="transmembrane region" description="Helical" evidence="19">
    <location>
        <begin position="118"/>
        <end position="137"/>
    </location>
</feature>
<evidence type="ECO:0000256" key="9">
    <source>
        <dbReference type="ARBA" id="ARBA00022516"/>
    </source>
</evidence>
<dbReference type="PROSITE" id="PS51257">
    <property type="entry name" value="PROKAR_LIPOPROTEIN"/>
    <property type="match status" value="1"/>
</dbReference>
<evidence type="ECO:0000256" key="3">
    <source>
        <dbReference type="ARBA" id="ARBA00005119"/>
    </source>
</evidence>
<keyword evidence="9" id="KW-0444">Lipid biosynthesis</keyword>
<dbReference type="PROSITE" id="PS01315">
    <property type="entry name" value="CDS"/>
    <property type="match status" value="1"/>
</dbReference>
<dbReference type="AlphaFoldDB" id="A0A1N7NUE3"/>
<evidence type="ECO:0000256" key="17">
    <source>
        <dbReference type="ARBA" id="ARBA00023264"/>
    </source>
</evidence>
<keyword evidence="10 18" id="KW-0808">Transferase</keyword>
<feature type="transmembrane region" description="Helical" evidence="19">
    <location>
        <begin position="93"/>
        <end position="112"/>
    </location>
</feature>
<reference evidence="20 21" key="1">
    <citation type="submission" date="2017-01" db="EMBL/GenBank/DDBJ databases">
        <authorList>
            <person name="Mah S.A."/>
            <person name="Swanson W.J."/>
            <person name="Moy G.W."/>
            <person name="Vacquier V.D."/>
        </authorList>
    </citation>
    <scope>NUCLEOTIDE SEQUENCE [LARGE SCALE GENOMIC DNA]</scope>
    <source>
        <strain evidence="20 21">DSM 11589</strain>
    </source>
</reference>
<evidence type="ECO:0000256" key="18">
    <source>
        <dbReference type="RuleBase" id="RU003938"/>
    </source>
</evidence>
<evidence type="ECO:0000256" key="12">
    <source>
        <dbReference type="ARBA" id="ARBA00022695"/>
    </source>
</evidence>
<keyword evidence="8" id="KW-1003">Cell membrane</keyword>
<dbReference type="EMBL" id="FTOA01000005">
    <property type="protein sequence ID" value="SIT01930.1"/>
    <property type="molecule type" value="Genomic_DNA"/>
</dbReference>
<dbReference type="PANTHER" id="PTHR46382">
    <property type="entry name" value="PHOSPHATIDATE CYTIDYLYLTRANSFERASE"/>
    <property type="match status" value="1"/>
</dbReference>
<evidence type="ECO:0000256" key="13">
    <source>
        <dbReference type="ARBA" id="ARBA00022989"/>
    </source>
</evidence>
<feature type="transmembrane region" description="Helical" evidence="19">
    <location>
        <begin position="183"/>
        <end position="203"/>
    </location>
</feature>
<protein>
    <recommendedName>
        <fullName evidence="7 18">Phosphatidate cytidylyltransferase</fullName>
        <ecNumber evidence="6 18">2.7.7.41</ecNumber>
    </recommendedName>
</protein>
<keyword evidence="15 19" id="KW-0472">Membrane</keyword>
<comment type="similarity">
    <text evidence="5 18">Belongs to the CDS family.</text>
</comment>
<dbReference type="PANTHER" id="PTHR46382:SF1">
    <property type="entry name" value="PHOSPHATIDATE CYTIDYLYLTRANSFERASE"/>
    <property type="match status" value="1"/>
</dbReference>
<comment type="subcellular location">
    <subcellularLocation>
        <location evidence="2">Cell membrane</location>
        <topology evidence="2">Multi-pass membrane protein</topology>
    </subcellularLocation>
</comment>
<accession>A0A1N7NUE3</accession>
<dbReference type="InterPro" id="IPR000374">
    <property type="entry name" value="PC_trans"/>
</dbReference>
<evidence type="ECO:0000256" key="5">
    <source>
        <dbReference type="ARBA" id="ARBA00010185"/>
    </source>
</evidence>
<evidence type="ECO:0000256" key="1">
    <source>
        <dbReference type="ARBA" id="ARBA00001698"/>
    </source>
</evidence>
<evidence type="ECO:0000256" key="10">
    <source>
        <dbReference type="ARBA" id="ARBA00022679"/>
    </source>
</evidence>
<evidence type="ECO:0000256" key="16">
    <source>
        <dbReference type="ARBA" id="ARBA00023209"/>
    </source>
</evidence>
<keyword evidence="12 18" id="KW-0548">Nucleotidyltransferase</keyword>
<sequence>MLRQRILSALVMAPLALGAVWAGSPVFNALVACAAAVMAWEWDRICRGRFSNSGKIAACAVFAAGLLGGYAPVAALGVVWCGMLAAAAFSRSGWLAMGALYIGVPVVALSWVREAGGLTTLLWLLAIVWATDIGAYAAGRTIGGPKLAPRISPNKTWAGLIGGVTAAVLVGDLVLWITDIPHVGVLSLFSAVLAAVSQIGDLFESSVKRRFQVKDSSNIIPGHGGVLDRVDGLIAAAPLVALAVLAMDGGLEVWR</sequence>
<keyword evidence="21" id="KW-1185">Reference proteome</keyword>
<evidence type="ECO:0000256" key="2">
    <source>
        <dbReference type="ARBA" id="ARBA00004651"/>
    </source>
</evidence>
<keyword evidence="17" id="KW-1208">Phospholipid metabolism</keyword>
<dbReference type="STRING" id="80876.SAMN05421779_105369"/>
<dbReference type="GO" id="GO:0004605">
    <property type="term" value="F:phosphatidate cytidylyltransferase activity"/>
    <property type="evidence" value="ECO:0007669"/>
    <property type="project" value="UniProtKB-EC"/>
</dbReference>
<dbReference type="UniPathway" id="UPA00557">
    <property type="reaction ID" value="UER00614"/>
</dbReference>